<evidence type="ECO:0000313" key="4">
    <source>
        <dbReference type="Proteomes" id="UP000811545"/>
    </source>
</evidence>
<name>A0A9E2BKD6_PSYF1</name>
<accession>A0A9E2BKD6</accession>
<evidence type="ECO:0000256" key="1">
    <source>
        <dbReference type="SAM" id="Coils"/>
    </source>
</evidence>
<dbReference type="EMBL" id="QLTW01000351">
    <property type="protein sequence ID" value="MBT9146155.1"/>
    <property type="molecule type" value="Genomic_DNA"/>
</dbReference>
<organism evidence="3 4">
    <name type="scientific">Psychracetigena formicireducens</name>
    <dbReference type="NCBI Taxonomy" id="2986056"/>
    <lineage>
        <taxon>Bacteria</taxon>
        <taxon>Bacillati</taxon>
        <taxon>Candidatus Lithacetigenota</taxon>
        <taxon>Candidatus Psychracetigena</taxon>
    </lineage>
</organism>
<keyword evidence="2" id="KW-0472">Membrane</keyword>
<comment type="caution">
    <text evidence="3">The sequence shown here is derived from an EMBL/GenBank/DDBJ whole genome shotgun (WGS) entry which is preliminary data.</text>
</comment>
<reference evidence="3 4" key="1">
    <citation type="journal article" date="2021" name="bioRxiv">
        <title>Unique metabolic strategies in Hadean analogues reveal hints for primordial physiology.</title>
        <authorList>
            <person name="Nobu M.K."/>
            <person name="Nakai R."/>
            <person name="Tamazawa S."/>
            <person name="Mori H."/>
            <person name="Toyoda A."/>
            <person name="Ijiri A."/>
            <person name="Suzuki S."/>
            <person name="Kurokawa K."/>
            <person name="Kamagata Y."/>
            <person name="Tamaki H."/>
        </authorList>
    </citation>
    <scope>NUCLEOTIDE SEQUENCE [LARGE SCALE GENOMIC DNA]</scope>
    <source>
        <strain evidence="3">BS525</strain>
    </source>
</reference>
<dbReference type="AlphaFoldDB" id="A0A9E2BKD6"/>
<evidence type="ECO:0000313" key="3">
    <source>
        <dbReference type="EMBL" id="MBT9146155.1"/>
    </source>
</evidence>
<protein>
    <submittedName>
        <fullName evidence="3">Uncharacterized protein</fullName>
    </submittedName>
</protein>
<evidence type="ECO:0000256" key="2">
    <source>
        <dbReference type="SAM" id="Phobius"/>
    </source>
</evidence>
<keyword evidence="2" id="KW-0812">Transmembrane</keyword>
<sequence>MFLFNQYKYYVFAVALVASFFSGVKVSGWFHDSKELATQERVREFKKHENSVATKLEERLKELKANERIIEREKLKIIDRPIYLNECIDDDGLQLLNKQRSRQDANTGKPSN</sequence>
<keyword evidence="2" id="KW-1133">Transmembrane helix</keyword>
<feature type="coiled-coil region" evidence="1">
    <location>
        <begin position="46"/>
        <end position="73"/>
    </location>
</feature>
<keyword evidence="1" id="KW-0175">Coiled coil</keyword>
<proteinExistence type="predicted"/>
<feature type="transmembrane region" description="Helical" evidence="2">
    <location>
        <begin position="9"/>
        <end position="30"/>
    </location>
</feature>
<dbReference type="Proteomes" id="UP000811545">
    <property type="component" value="Unassembled WGS sequence"/>
</dbReference>
<gene>
    <name evidence="3" type="ORF">DDT42_02037</name>
</gene>